<keyword evidence="2" id="KW-1133">Transmembrane helix</keyword>
<evidence type="ECO:0000256" key="1">
    <source>
        <dbReference type="SAM" id="MobiDB-lite"/>
    </source>
</evidence>
<organism evidence="3 4">
    <name type="scientific">Funneliformis caledonium</name>
    <dbReference type="NCBI Taxonomy" id="1117310"/>
    <lineage>
        <taxon>Eukaryota</taxon>
        <taxon>Fungi</taxon>
        <taxon>Fungi incertae sedis</taxon>
        <taxon>Mucoromycota</taxon>
        <taxon>Glomeromycotina</taxon>
        <taxon>Glomeromycetes</taxon>
        <taxon>Glomerales</taxon>
        <taxon>Glomeraceae</taxon>
        <taxon>Funneliformis</taxon>
    </lineage>
</organism>
<keyword evidence="2" id="KW-0472">Membrane</keyword>
<evidence type="ECO:0000313" key="3">
    <source>
        <dbReference type="EMBL" id="CAG8619759.1"/>
    </source>
</evidence>
<evidence type="ECO:0000313" key="4">
    <source>
        <dbReference type="Proteomes" id="UP000789570"/>
    </source>
</evidence>
<sequence length="136" mass="15755">MSYSSVPSEPENATTIDSKRGLDTHTSPLTGGQRSRSDLKRHSLFNNNSNSINPEKPQHIKIGLPFTSQLSKNLNNEQELYGSHNRKTINEIWEMAWVEEDKFSKKFWFVFVITLLTFFVLTLSGFVIYLYYTNED</sequence>
<feature type="compositionally biased region" description="Polar residues" evidence="1">
    <location>
        <begin position="24"/>
        <end position="34"/>
    </location>
</feature>
<feature type="region of interest" description="Disordered" evidence="1">
    <location>
        <begin position="1"/>
        <end position="56"/>
    </location>
</feature>
<feature type="compositionally biased region" description="Polar residues" evidence="1">
    <location>
        <begin position="44"/>
        <end position="53"/>
    </location>
</feature>
<feature type="transmembrane region" description="Helical" evidence="2">
    <location>
        <begin position="107"/>
        <end position="132"/>
    </location>
</feature>
<keyword evidence="4" id="KW-1185">Reference proteome</keyword>
<keyword evidence="2" id="KW-0812">Transmembrane</keyword>
<dbReference type="EMBL" id="CAJVPQ010003164">
    <property type="protein sequence ID" value="CAG8619759.1"/>
    <property type="molecule type" value="Genomic_DNA"/>
</dbReference>
<dbReference type="AlphaFoldDB" id="A0A9N9GMP1"/>
<comment type="caution">
    <text evidence="3">The sequence shown here is derived from an EMBL/GenBank/DDBJ whole genome shotgun (WGS) entry which is preliminary data.</text>
</comment>
<reference evidence="3" key="1">
    <citation type="submission" date="2021-06" db="EMBL/GenBank/DDBJ databases">
        <authorList>
            <person name="Kallberg Y."/>
            <person name="Tangrot J."/>
            <person name="Rosling A."/>
        </authorList>
    </citation>
    <scope>NUCLEOTIDE SEQUENCE</scope>
    <source>
        <strain evidence="3">UK204</strain>
    </source>
</reference>
<feature type="compositionally biased region" description="Polar residues" evidence="1">
    <location>
        <begin position="1"/>
        <end position="16"/>
    </location>
</feature>
<dbReference type="Proteomes" id="UP000789570">
    <property type="component" value="Unassembled WGS sequence"/>
</dbReference>
<evidence type="ECO:0000256" key="2">
    <source>
        <dbReference type="SAM" id="Phobius"/>
    </source>
</evidence>
<name>A0A9N9GMP1_9GLOM</name>
<gene>
    <name evidence="3" type="ORF">FCALED_LOCUS9492</name>
</gene>
<protein>
    <submittedName>
        <fullName evidence="3">16270_t:CDS:1</fullName>
    </submittedName>
</protein>
<dbReference type="OrthoDB" id="2361624at2759"/>
<accession>A0A9N9GMP1</accession>
<proteinExistence type="predicted"/>